<keyword evidence="1" id="KW-0472">Membrane</keyword>
<dbReference type="EMBL" id="JRRC01210351">
    <property type="protein sequence ID" value="KHG01687.1"/>
    <property type="molecule type" value="Genomic_DNA"/>
</dbReference>
<evidence type="ECO:0000256" key="1">
    <source>
        <dbReference type="SAM" id="Phobius"/>
    </source>
</evidence>
<comment type="caution">
    <text evidence="2">The sequence shown here is derived from an EMBL/GenBank/DDBJ whole genome shotgun (WGS) entry which is preliminary data.</text>
</comment>
<feature type="transmembrane region" description="Helical" evidence="1">
    <location>
        <begin position="68"/>
        <end position="87"/>
    </location>
</feature>
<evidence type="ECO:0000313" key="3">
    <source>
        <dbReference type="Proteomes" id="UP000032142"/>
    </source>
</evidence>
<reference evidence="3" key="1">
    <citation type="submission" date="2014-09" db="EMBL/GenBank/DDBJ databases">
        <authorList>
            <person name="Mudge J."/>
            <person name="Ramaraj T."/>
            <person name="Lindquist I.E."/>
            <person name="Bharti A.K."/>
            <person name="Sundararajan A."/>
            <person name="Cameron C.T."/>
            <person name="Woodward J.E."/>
            <person name="May G.D."/>
            <person name="Brubaker C."/>
            <person name="Broadhvest J."/>
            <person name="Wilkins T.A."/>
        </authorList>
    </citation>
    <scope>NUCLEOTIDE SEQUENCE</scope>
    <source>
        <strain evidence="3">cv. AKA8401</strain>
    </source>
</reference>
<name>A0A0B0MMT6_GOSAR</name>
<protein>
    <submittedName>
        <fullName evidence="2">CTP synthase</fullName>
    </submittedName>
</protein>
<accession>A0A0B0MMT6</accession>
<keyword evidence="3" id="KW-1185">Reference proteome</keyword>
<dbReference type="Proteomes" id="UP000032142">
    <property type="component" value="Unassembled WGS sequence"/>
</dbReference>
<sequence>MPYYAMKGQLILWIVRSTLRVGIKKSELVELVQVRDIYEASKLVELVRVNYGCEHPNSLNWFKFIMDAIHVIGFRAMVLCVLLLASVDRLARGWRSLEAASHYQITIFGIMKHLLEF</sequence>
<keyword evidence="1" id="KW-0812">Transmembrane</keyword>
<keyword evidence="1" id="KW-1133">Transmembrane helix</keyword>
<gene>
    <name evidence="2" type="ORF">F383_21964</name>
</gene>
<proteinExistence type="predicted"/>
<evidence type="ECO:0000313" key="2">
    <source>
        <dbReference type="EMBL" id="KHG01687.1"/>
    </source>
</evidence>
<dbReference type="AlphaFoldDB" id="A0A0B0MMT6"/>
<organism evidence="2 3">
    <name type="scientific">Gossypium arboreum</name>
    <name type="common">Tree cotton</name>
    <name type="synonym">Gossypium nanking</name>
    <dbReference type="NCBI Taxonomy" id="29729"/>
    <lineage>
        <taxon>Eukaryota</taxon>
        <taxon>Viridiplantae</taxon>
        <taxon>Streptophyta</taxon>
        <taxon>Embryophyta</taxon>
        <taxon>Tracheophyta</taxon>
        <taxon>Spermatophyta</taxon>
        <taxon>Magnoliopsida</taxon>
        <taxon>eudicotyledons</taxon>
        <taxon>Gunneridae</taxon>
        <taxon>Pentapetalae</taxon>
        <taxon>rosids</taxon>
        <taxon>malvids</taxon>
        <taxon>Malvales</taxon>
        <taxon>Malvaceae</taxon>
        <taxon>Malvoideae</taxon>
        <taxon>Gossypium</taxon>
    </lineage>
</organism>